<dbReference type="OrthoDB" id="366363at2759"/>
<organism evidence="2 3">
    <name type="scientific">Theileria equi strain WA</name>
    <dbReference type="NCBI Taxonomy" id="1537102"/>
    <lineage>
        <taxon>Eukaryota</taxon>
        <taxon>Sar</taxon>
        <taxon>Alveolata</taxon>
        <taxon>Apicomplexa</taxon>
        <taxon>Aconoidasida</taxon>
        <taxon>Piroplasmida</taxon>
        <taxon>Theileriidae</taxon>
        <taxon>Theileria</taxon>
    </lineage>
</organism>
<feature type="compositionally biased region" description="Polar residues" evidence="1">
    <location>
        <begin position="427"/>
        <end position="442"/>
    </location>
</feature>
<gene>
    <name evidence="2" type="ORF">BEWA_010340</name>
</gene>
<dbReference type="Proteomes" id="UP000031512">
    <property type="component" value="Chromosome 3"/>
</dbReference>
<proteinExistence type="predicted"/>
<sequence length="588" mass="66945">MKNNLPLSSEDGAKSPFKNQYTNGNMEKSKDIPSQFNPSLSSREMKKIKYYEDMFAKMAHENKSGLNSNNSLGQSLFKSSSSKSMRLKGSEKKSLPEPKDHTSNNHQEDFMLDNHAFSKNSRIQTHKKDVYRNTGDKDNIYSRDKYEPGGLATSDSVNSSSKTLLENKRLMKVQSMPMVTKKKKVLPGAKTDTDGSITPITSEISDTQELRSDFSVNSKDSNEAPKTLNIPKKTPDEIYEPILHVPIKSETAKVVFDEADIVTDQGGIQTSSGTTLKVEHSNDFSDLKTQKDQISYKQDVQEKESDTFVEQILMENIESVTNISYDSPIDQTKAELDEVEFNQYIDGTPKTRKKRLIRSRKGKSKRTPQTKDYPNEQFVDNDKSSLDNDFSLTSNLDLELVEVPKSSVKTRLKSQRNLTRKKRQDEQNNSDIKTNIRTTKVVNRSLSRQSLTTSRSNSGSIDKLHGTNKIQLPSEFVNGEESHINIEYLRIITADEAERIINMCFQHEDIEKLKNLVNTTKFNVYVAKDSGIEEIWKSGKKWEPILDPKHIVAPVFADRQNHSDSVDVPENPLHISFKYRFFKDLNTI</sequence>
<protein>
    <submittedName>
        <fullName evidence="2">Uncharacterized protein</fullName>
    </submittedName>
</protein>
<feature type="compositionally biased region" description="Basic and acidic residues" evidence="1">
    <location>
        <begin position="88"/>
        <end position="109"/>
    </location>
</feature>
<reference evidence="2 3" key="1">
    <citation type="journal article" date="2012" name="BMC Genomics">
        <title>Comparative genomic analysis and phylogenetic position of Theileria equi.</title>
        <authorList>
            <person name="Kappmeyer L.S."/>
            <person name="Thiagarajan M."/>
            <person name="Herndon D.R."/>
            <person name="Ramsay J.D."/>
            <person name="Caler E."/>
            <person name="Djikeng A."/>
            <person name="Gillespie J.J."/>
            <person name="Lau A.O."/>
            <person name="Roalson E.H."/>
            <person name="Silva J.C."/>
            <person name="Silva M.G."/>
            <person name="Suarez C.E."/>
            <person name="Ueti M.W."/>
            <person name="Nene V.M."/>
            <person name="Mealey R.H."/>
            <person name="Knowles D.P."/>
            <person name="Brayton K.A."/>
        </authorList>
    </citation>
    <scope>NUCLEOTIDE SEQUENCE [LARGE SCALE GENOMIC DNA]</scope>
    <source>
        <strain evidence="2 3">WA</strain>
    </source>
</reference>
<feature type="region of interest" description="Disordered" evidence="1">
    <location>
        <begin position="62"/>
        <end position="160"/>
    </location>
</feature>
<feature type="compositionally biased region" description="Basic residues" evidence="1">
    <location>
        <begin position="350"/>
        <end position="368"/>
    </location>
</feature>
<feature type="compositionally biased region" description="Low complexity" evidence="1">
    <location>
        <begin position="443"/>
        <end position="458"/>
    </location>
</feature>
<dbReference type="RefSeq" id="XP_004831284.1">
    <property type="nucleotide sequence ID" value="XM_004831227.1"/>
</dbReference>
<name>L0B297_THEEQ</name>
<evidence type="ECO:0000313" key="3">
    <source>
        <dbReference type="Proteomes" id="UP000031512"/>
    </source>
</evidence>
<dbReference type="GeneID" id="15806482"/>
<feature type="region of interest" description="Disordered" evidence="1">
    <location>
        <begin position="350"/>
        <end position="385"/>
    </location>
</feature>
<keyword evidence="3" id="KW-1185">Reference proteome</keyword>
<dbReference type="eggNOG" id="ENOG502TN6E">
    <property type="taxonomic scope" value="Eukaryota"/>
</dbReference>
<feature type="compositionally biased region" description="Polar residues" evidence="1">
    <location>
        <begin position="17"/>
        <end position="42"/>
    </location>
</feature>
<evidence type="ECO:0000256" key="1">
    <source>
        <dbReference type="SAM" id="MobiDB-lite"/>
    </source>
</evidence>
<evidence type="ECO:0000313" key="2">
    <source>
        <dbReference type="EMBL" id="AFZ81618.1"/>
    </source>
</evidence>
<feature type="region of interest" description="Disordered" evidence="1">
    <location>
        <begin position="1"/>
        <end position="43"/>
    </location>
</feature>
<dbReference type="KEGG" id="beq:BEWA_010340"/>
<dbReference type="EMBL" id="CP001670">
    <property type="protein sequence ID" value="AFZ81618.1"/>
    <property type="molecule type" value="Genomic_DNA"/>
</dbReference>
<feature type="compositionally biased region" description="Basic residues" evidence="1">
    <location>
        <begin position="409"/>
        <end position="422"/>
    </location>
</feature>
<feature type="compositionally biased region" description="Basic and acidic residues" evidence="1">
    <location>
        <begin position="126"/>
        <end position="147"/>
    </location>
</feature>
<dbReference type="VEuPathDB" id="PiroplasmaDB:BEWA_010340"/>
<accession>L0B297</accession>
<feature type="compositionally biased region" description="Low complexity" evidence="1">
    <location>
        <begin position="64"/>
        <end position="84"/>
    </location>
</feature>
<dbReference type="AlphaFoldDB" id="L0B297"/>
<feature type="region of interest" description="Disordered" evidence="1">
    <location>
        <begin position="409"/>
        <end position="465"/>
    </location>
</feature>